<evidence type="ECO:0000313" key="2">
    <source>
        <dbReference type="EMBL" id="EYD77864.1"/>
    </source>
</evidence>
<dbReference type="InterPro" id="IPR002716">
    <property type="entry name" value="PIN_dom"/>
</dbReference>
<dbReference type="HOGENOM" id="CLU_096418_0_1_5"/>
<reference evidence="2 3" key="1">
    <citation type="submission" date="2013-02" db="EMBL/GenBank/DDBJ databases">
        <authorList>
            <person name="Fiebig A."/>
            <person name="Goeker M."/>
            <person name="Klenk H.-P.P."/>
        </authorList>
    </citation>
    <scope>NUCLEOTIDE SEQUENCE [LARGE SCALE GENOMIC DNA]</scope>
    <source>
        <strain evidence="2 3">DSM 19309</strain>
    </source>
</reference>
<keyword evidence="3" id="KW-1185">Reference proteome</keyword>
<comment type="caution">
    <text evidence="2">The sequence shown here is derived from an EMBL/GenBank/DDBJ whole genome shotgun (WGS) entry which is preliminary data.</text>
</comment>
<dbReference type="PATRIC" id="fig|442562.3.peg.590"/>
<name>A0A017HVS9_9RHOB</name>
<feature type="domain" description="PIN" evidence="1">
    <location>
        <begin position="5"/>
        <end position="111"/>
    </location>
</feature>
<dbReference type="EMBL" id="AOSK01000021">
    <property type="protein sequence ID" value="EYD77864.1"/>
    <property type="molecule type" value="Genomic_DNA"/>
</dbReference>
<gene>
    <name evidence="2" type="ORF">Rumeso_00591</name>
</gene>
<dbReference type="AlphaFoldDB" id="A0A017HVS9"/>
<organism evidence="2 3">
    <name type="scientific">Rubellimicrobium mesophilum DSM 19309</name>
    <dbReference type="NCBI Taxonomy" id="442562"/>
    <lineage>
        <taxon>Bacteria</taxon>
        <taxon>Pseudomonadati</taxon>
        <taxon>Pseudomonadota</taxon>
        <taxon>Alphaproteobacteria</taxon>
        <taxon>Rhodobacterales</taxon>
        <taxon>Roseobacteraceae</taxon>
        <taxon>Rubellimicrobium</taxon>
    </lineage>
</organism>
<dbReference type="Proteomes" id="UP000019666">
    <property type="component" value="Unassembled WGS sequence"/>
</dbReference>
<protein>
    <recommendedName>
        <fullName evidence="1">PIN domain-containing protein</fullName>
    </recommendedName>
</protein>
<dbReference type="RefSeq" id="WP_037281233.1">
    <property type="nucleotide sequence ID" value="NZ_KK088582.1"/>
</dbReference>
<accession>A0A017HVS9</accession>
<dbReference type="NCBIfam" id="NF046100">
    <property type="entry name" value="RSP_2648_fam_PIN"/>
    <property type="match status" value="1"/>
</dbReference>
<dbReference type="Pfam" id="PF13470">
    <property type="entry name" value="PIN_3"/>
    <property type="match status" value="1"/>
</dbReference>
<sequence length="186" mass="20111">MTKPRVVLDACVLYPTVMREILLGAAAEGLFVPLWSERLLEEWARAAARLGPEGEAVARGEIAAVLAKWPQAMVKGAEGLERRLSLPDPDDVHVLATAVAGSADAIMTMNAKDFPRNVLAEEGLRRLDPDQFLTGLAEEAPEVIARVVGESVATASRLSGEAWTVRTLLRKARLHRLAKALERVSG</sequence>
<evidence type="ECO:0000313" key="3">
    <source>
        <dbReference type="Proteomes" id="UP000019666"/>
    </source>
</evidence>
<proteinExistence type="predicted"/>
<evidence type="ECO:0000259" key="1">
    <source>
        <dbReference type="Pfam" id="PF13470"/>
    </source>
</evidence>
<dbReference type="STRING" id="442562.Rumeso_00591"/>